<sequence length="71" mass="7970">MILLPAYRENRQSHCYLCAEYSVSSLPILMIFIANHLDKSCLRGNETALPLKRGEFECLLLIAAKGGFVNI</sequence>
<dbReference type="AlphaFoldDB" id="A0A1Z4GH87"/>
<organism evidence="1 2">
    <name type="scientific">Anabaenopsis circularis NIES-21</name>
    <dbReference type="NCBI Taxonomy" id="1085406"/>
    <lineage>
        <taxon>Bacteria</taxon>
        <taxon>Bacillati</taxon>
        <taxon>Cyanobacteriota</taxon>
        <taxon>Cyanophyceae</taxon>
        <taxon>Nostocales</taxon>
        <taxon>Nodulariaceae</taxon>
        <taxon>Anabaenopsis</taxon>
    </lineage>
</organism>
<accession>A0A1Z4GH87</accession>
<proteinExistence type="predicted"/>
<name>A0A1Z4GH87_9CYAN</name>
<protein>
    <submittedName>
        <fullName evidence="1">Uncharacterized protein</fullName>
    </submittedName>
</protein>
<dbReference type="EMBL" id="AP018174">
    <property type="protein sequence ID" value="BAY16860.1"/>
    <property type="molecule type" value="Genomic_DNA"/>
</dbReference>
<reference evidence="1 2" key="1">
    <citation type="submission" date="2017-06" db="EMBL/GenBank/DDBJ databases">
        <title>Genome sequencing of cyanobaciteial culture collection at National Institute for Environmental Studies (NIES).</title>
        <authorList>
            <person name="Hirose Y."/>
            <person name="Shimura Y."/>
            <person name="Fujisawa T."/>
            <person name="Nakamura Y."/>
            <person name="Kawachi M."/>
        </authorList>
    </citation>
    <scope>NUCLEOTIDE SEQUENCE [LARGE SCALE GENOMIC DNA]</scope>
    <source>
        <strain evidence="1 2">NIES-21</strain>
    </source>
</reference>
<evidence type="ECO:0000313" key="2">
    <source>
        <dbReference type="Proteomes" id="UP000218287"/>
    </source>
</evidence>
<gene>
    <name evidence="1" type="ORF">NIES21_26940</name>
</gene>
<dbReference type="Proteomes" id="UP000218287">
    <property type="component" value="Chromosome"/>
</dbReference>
<evidence type="ECO:0000313" key="1">
    <source>
        <dbReference type="EMBL" id="BAY16860.1"/>
    </source>
</evidence>
<keyword evidence="2" id="KW-1185">Reference proteome</keyword>